<sequence>MMRKQAMQQELIAGITSFFAISYIMVVNSLILTEAGMPPLLSIFATIFASMAGTFLVGIVANTPIVITPGMGVNAFFTYTLVSSMGFTWQQALAVSLVAGLLFVGITLTPLGKIINESVPESLKHGITSGIGLLLVMIGMEKGHLLVAGEHSFLSIAPLNQIDTLLTLLGFLFVVILVMKKVRGGMFIALLVITIVGNLLGIQAEGLAGASLSHLGDYGQLLFAMDFQFVGTGQFWLAVFSLLMILMFESLGLLNGLLSFLPKEEVEKAYRLTGVSVVISSLLGTSPTIPAAESAAGIENGGRTRVTSTVVFVLFGLSLFLLPFLSYIPDQAIAPLIMMTGFLMLQDLRLLNFADFYEWFPALFLCLMIPLSGSIGDGLAYGFIAYTLLQLVGGRARQTKPALLVIAALFLVNLIVTNFM</sequence>
<evidence type="ECO:0000256" key="1">
    <source>
        <dbReference type="ARBA" id="ARBA00004141"/>
    </source>
</evidence>
<feature type="transmembrane region" description="Helical" evidence="7">
    <location>
        <begin position="186"/>
        <end position="204"/>
    </location>
</feature>
<dbReference type="GO" id="GO:0005345">
    <property type="term" value="F:purine nucleobase transmembrane transporter activity"/>
    <property type="evidence" value="ECO:0007669"/>
    <property type="project" value="TreeGrafter"/>
</dbReference>
<feature type="transmembrane region" description="Helical" evidence="7">
    <location>
        <begin position="160"/>
        <end position="179"/>
    </location>
</feature>
<dbReference type="PANTHER" id="PTHR43337">
    <property type="entry name" value="XANTHINE/URACIL PERMEASE C887.17-RELATED"/>
    <property type="match status" value="1"/>
</dbReference>
<keyword evidence="9" id="KW-1185">Reference proteome</keyword>
<dbReference type="STRING" id="214095.RU97_GL000534"/>
<dbReference type="RefSeq" id="WP_067392656.1">
    <property type="nucleotide sequence ID" value="NZ_JXKH01000001.1"/>
</dbReference>
<evidence type="ECO:0000256" key="6">
    <source>
        <dbReference type="ARBA" id="ARBA00023136"/>
    </source>
</evidence>
<feature type="transmembrane region" description="Helical" evidence="7">
    <location>
        <begin position="66"/>
        <end position="87"/>
    </location>
</feature>
<feature type="transmembrane region" description="Helical" evidence="7">
    <location>
        <begin position="269"/>
        <end position="286"/>
    </location>
</feature>
<dbReference type="Pfam" id="PF00860">
    <property type="entry name" value="Xan_ur_permease"/>
    <property type="match status" value="1"/>
</dbReference>
<reference evidence="8 9" key="1">
    <citation type="submission" date="2014-12" db="EMBL/GenBank/DDBJ databases">
        <title>Draft genome sequences of 29 type strains of Enterococci.</title>
        <authorList>
            <person name="Zhong Z."/>
            <person name="Sun Z."/>
            <person name="Liu W."/>
            <person name="Zhang W."/>
            <person name="Zhang H."/>
        </authorList>
    </citation>
    <scope>NUCLEOTIDE SEQUENCE [LARGE SCALE GENOMIC DNA]</scope>
    <source>
        <strain evidence="8 9">DSM 17029</strain>
    </source>
</reference>
<name>A0A1L8RKJ7_9ENTE</name>
<feature type="transmembrane region" description="Helical" evidence="7">
    <location>
        <begin position="12"/>
        <end position="33"/>
    </location>
</feature>
<dbReference type="InterPro" id="IPR045018">
    <property type="entry name" value="Azg-like"/>
</dbReference>
<keyword evidence="4 7" id="KW-0812">Transmembrane</keyword>
<evidence type="ECO:0000256" key="7">
    <source>
        <dbReference type="SAM" id="Phobius"/>
    </source>
</evidence>
<feature type="transmembrane region" description="Helical" evidence="7">
    <location>
        <begin position="401"/>
        <end position="419"/>
    </location>
</feature>
<feature type="transmembrane region" description="Helical" evidence="7">
    <location>
        <begin position="362"/>
        <end position="389"/>
    </location>
</feature>
<feature type="transmembrane region" description="Helical" evidence="7">
    <location>
        <begin position="39"/>
        <end position="59"/>
    </location>
</feature>
<evidence type="ECO:0000313" key="8">
    <source>
        <dbReference type="EMBL" id="OJG20301.1"/>
    </source>
</evidence>
<keyword evidence="3" id="KW-0813">Transport</keyword>
<keyword evidence="5 7" id="KW-1133">Transmembrane helix</keyword>
<gene>
    <name evidence="8" type="ORF">RU97_GL000534</name>
</gene>
<evidence type="ECO:0000256" key="5">
    <source>
        <dbReference type="ARBA" id="ARBA00022989"/>
    </source>
</evidence>
<organism evidence="8 9">
    <name type="scientific">Enterococcus canis</name>
    <dbReference type="NCBI Taxonomy" id="214095"/>
    <lineage>
        <taxon>Bacteria</taxon>
        <taxon>Bacillati</taxon>
        <taxon>Bacillota</taxon>
        <taxon>Bacilli</taxon>
        <taxon>Lactobacillales</taxon>
        <taxon>Enterococcaceae</taxon>
        <taxon>Enterococcus</taxon>
    </lineage>
</organism>
<feature type="transmembrane region" description="Helical" evidence="7">
    <location>
        <begin position="332"/>
        <end position="350"/>
    </location>
</feature>
<comment type="subcellular location">
    <subcellularLocation>
        <location evidence="1">Membrane</location>
        <topology evidence="1">Multi-pass membrane protein</topology>
    </subcellularLocation>
</comment>
<keyword evidence="6 7" id="KW-0472">Membrane</keyword>
<evidence type="ECO:0000313" key="9">
    <source>
        <dbReference type="Proteomes" id="UP000181884"/>
    </source>
</evidence>
<evidence type="ECO:0000256" key="4">
    <source>
        <dbReference type="ARBA" id="ARBA00022692"/>
    </source>
</evidence>
<evidence type="ECO:0000256" key="2">
    <source>
        <dbReference type="ARBA" id="ARBA00005697"/>
    </source>
</evidence>
<dbReference type="EMBL" id="JXKH01000001">
    <property type="protein sequence ID" value="OJG20301.1"/>
    <property type="molecule type" value="Genomic_DNA"/>
</dbReference>
<dbReference type="GO" id="GO:0005886">
    <property type="term" value="C:plasma membrane"/>
    <property type="evidence" value="ECO:0007669"/>
    <property type="project" value="TreeGrafter"/>
</dbReference>
<protein>
    <submittedName>
        <fullName evidence="8">Permease family protein</fullName>
    </submittedName>
</protein>
<accession>A0A1L8RKJ7</accession>
<feature type="transmembrane region" description="Helical" evidence="7">
    <location>
        <begin position="306"/>
        <end position="325"/>
    </location>
</feature>
<dbReference type="InterPro" id="IPR006043">
    <property type="entry name" value="NCS2"/>
</dbReference>
<dbReference type="AlphaFoldDB" id="A0A1L8RKJ7"/>
<comment type="similarity">
    <text evidence="2">Belongs to the nucleobase:cation symporter-2 (NCS2) (TC 2.A.40) family. Azg-like subfamily.</text>
</comment>
<comment type="caution">
    <text evidence="8">The sequence shown here is derived from an EMBL/GenBank/DDBJ whole genome shotgun (WGS) entry which is preliminary data.</text>
</comment>
<dbReference type="PANTHER" id="PTHR43337:SF2">
    <property type="entry name" value="XANTHINE_URACIL PERMEASE"/>
    <property type="match status" value="1"/>
</dbReference>
<feature type="transmembrane region" description="Helical" evidence="7">
    <location>
        <begin position="93"/>
        <end position="111"/>
    </location>
</feature>
<dbReference type="Proteomes" id="UP000181884">
    <property type="component" value="Unassembled WGS sequence"/>
</dbReference>
<proteinExistence type="inferred from homology"/>
<feature type="transmembrane region" description="Helical" evidence="7">
    <location>
        <begin position="235"/>
        <end position="257"/>
    </location>
</feature>
<evidence type="ECO:0000256" key="3">
    <source>
        <dbReference type="ARBA" id="ARBA00022448"/>
    </source>
</evidence>